<comment type="caution">
    <text evidence="2">The sequence shown here is derived from an EMBL/GenBank/DDBJ whole genome shotgun (WGS) entry which is preliminary data.</text>
</comment>
<evidence type="ECO:0000313" key="2">
    <source>
        <dbReference type="EMBL" id="KAK7491553.1"/>
    </source>
</evidence>
<protein>
    <submittedName>
        <fullName evidence="2">Uncharacterized protein</fullName>
    </submittedName>
</protein>
<name>A0ABD0KX85_9CAEN</name>
<gene>
    <name evidence="2" type="ORF">BaRGS_00017192</name>
</gene>
<dbReference type="EMBL" id="JACVVK020000113">
    <property type="protein sequence ID" value="KAK7491553.1"/>
    <property type="molecule type" value="Genomic_DNA"/>
</dbReference>
<dbReference type="Proteomes" id="UP001519460">
    <property type="component" value="Unassembled WGS sequence"/>
</dbReference>
<feature type="compositionally biased region" description="Basic residues" evidence="1">
    <location>
        <begin position="87"/>
        <end position="100"/>
    </location>
</feature>
<feature type="region of interest" description="Disordered" evidence="1">
    <location>
        <begin position="56"/>
        <end position="100"/>
    </location>
</feature>
<evidence type="ECO:0000256" key="1">
    <source>
        <dbReference type="SAM" id="MobiDB-lite"/>
    </source>
</evidence>
<feature type="compositionally biased region" description="Polar residues" evidence="1">
    <location>
        <begin position="56"/>
        <end position="65"/>
    </location>
</feature>
<reference evidence="2 3" key="1">
    <citation type="journal article" date="2023" name="Sci. Data">
        <title>Genome assembly of the Korean intertidal mud-creeper Batillaria attramentaria.</title>
        <authorList>
            <person name="Patra A.K."/>
            <person name="Ho P.T."/>
            <person name="Jun S."/>
            <person name="Lee S.J."/>
            <person name="Kim Y."/>
            <person name="Won Y.J."/>
        </authorList>
    </citation>
    <scope>NUCLEOTIDE SEQUENCE [LARGE SCALE GENOMIC DNA]</scope>
    <source>
        <strain evidence="2">Wonlab-2016</strain>
    </source>
</reference>
<proteinExistence type="predicted"/>
<accession>A0ABD0KX85</accession>
<evidence type="ECO:0000313" key="3">
    <source>
        <dbReference type="Proteomes" id="UP001519460"/>
    </source>
</evidence>
<keyword evidence="3" id="KW-1185">Reference proteome</keyword>
<sequence length="100" mass="11441">MLPRKTTPKRKCAVQTPCPQTTTLSPWVRQETGDGSWRWWKRAKGRRPEGLIAEQRFTSRCQNGSREPPLSEKGAGDVEAAAESSPCHRHQRAACRWRQK</sequence>
<organism evidence="2 3">
    <name type="scientific">Batillaria attramentaria</name>
    <dbReference type="NCBI Taxonomy" id="370345"/>
    <lineage>
        <taxon>Eukaryota</taxon>
        <taxon>Metazoa</taxon>
        <taxon>Spiralia</taxon>
        <taxon>Lophotrochozoa</taxon>
        <taxon>Mollusca</taxon>
        <taxon>Gastropoda</taxon>
        <taxon>Caenogastropoda</taxon>
        <taxon>Sorbeoconcha</taxon>
        <taxon>Cerithioidea</taxon>
        <taxon>Batillariidae</taxon>
        <taxon>Batillaria</taxon>
    </lineage>
</organism>
<dbReference type="AlphaFoldDB" id="A0ABD0KX85"/>